<dbReference type="EMBL" id="DRBW01000195">
    <property type="protein sequence ID" value="HDM90586.1"/>
    <property type="molecule type" value="Genomic_DNA"/>
</dbReference>
<dbReference type="InterPro" id="IPR026444">
    <property type="entry name" value="Secre_tail"/>
</dbReference>
<dbReference type="Pfam" id="PF13860">
    <property type="entry name" value="FlgD_ig"/>
    <property type="match status" value="1"/>
</dbReference>
<dbReference type="NCBIfam" id="TIGR04183">
    <property type="entry name" value="Por_Secre_tail"/>
    <property type="match status" value="1"/>
</dbReference>
<reference evidence="2" key="1">
    <citation type="journal article" date="2020" name="mSystems">
        <title>Genome- and Community-Level Interaction Insights into Carbon Utilization and Element Cycling Functions of Hydrothermarchaeota in Hydrothermal Sediment.</title>
        <authorList>
            <person name="Zhou Z."/>
            <person name="Liu Y."/>
            <person name="Xu W."/>
            <person name="Pan J."/>
            <person name="Luo Z.H."/>
            <person name="Li M."/>
        </authorList>
    </citation>
    <scope>NUCLEOTIDE SEQUENCE [LARGE SCALE GENOMIC DNA]</scope>
    <source>
        <strain evidence="2">HyVt-237</strain>
    </source>
</reference>
<feature type="domain" description="FlgD/Vpr Ig-like" evidence="1">
    <location>
        <begin position="140"/>
        <end position="193"/>
    </location>
</feature>
<name>A0A7C0X953_UNCW3</name>
<dbReference type="AlphaFoldDB" id="A0A7C0X953"/>
<protein>
    <submittedName>
        <fullName evidence="2">T9SS type A sorting domain-containing protein</fullName>
    </submittedName>
</protein>
<gene>
    <name evidence="2" type="ORF">ENG67_05200</name>
</gene>
<proteinExistence type="predicted"/>
<organism evidence="2">
    <name type="scientific">candidate division WOR-3 bacterium</name>
    <dbReference type="NCBI Taxonomy" id="2052148"/>
    <lineage>
        <taxon>Bacteria</taxon>
        <taxon>Bacteria division WOR-3</taxon>
    </lineage>
</organism>
<evidence type="ECO:0000313" key="2">
    <source>
        <dbReference type="EMBL" id="HDM90586.1"/>
    </source>
</evidence>
<feature type="non-terminal residue" evidence="2">
    <location>
        <position position="1"/>
    </location>
</feature>
<dbReference type="Proteomes" id="UP000885931">
    <property type="component" value="Unassembled WGS sequence"/>
</dbReference>
<evidence type="ECO:0000259" key="1">
    <source>
        <dbReference type="Pfam" id="PF13860"/>
    </source>
</evidence>
<comment type="caution">
    <text evidence="2">The sequence shown here is derived from an EMBL/GenBank/DDBJ whole genome shotgun (WGS) entry which is preliminary data.</text>
</comment>
<sequence>NFIFWGTNFPGDGNPGTIDTIPAVRWYAAVCIAAMGCQPLPAGVPYRVGSITFHFTCPPESIPVETCIEDGFYPPSGHTGMVDPMGNWMPIGGYLPVCFVVEQPVDLTESEMKTEFAFYSPTPNLFGDRTRIVFSVPERTEVSLAVYDASGRKVRNLLDGTVKGGKHAVSWDGRGKDGTPLPDGVYFVSFKAEKFHAVRRLILLR</sequence>
<accession>A0A7C0X953</accession>
<dbReference type="Gene3D" id="2.60.40.4070">
    <property type="match status" value="1"/>
</dbReference>
<dbReference type="InterPro" id="IPR025965">
    <property type="entry name" value="FlgD/Vpr_Ig-like"/>
</dbReference>